<dbReference type="InterPro" id="IPR043504">
    <property type="entry name" value="Peptidase_S1_PA_chymotrypsin"/>
</dbReference>
<protein>
    <submittedName>
        <fullName evidence="2">Trypsin-like peptidase domain-containing protein</fullName>
    </submittedName>
</protein>
<feature type="transmembrane region" description="Helical" evidence="1">
    <location>
        <begin position="16"/>
        <end position="34"/>
    </location>
</feature>
<evidence type="ECO:0000313" key="3">
    <source>
        <dbReference type="Proteomes" id="UP000287853"/>
    </source>
</evidence>
<dbReference type="PANTHER" id="PTHR43019:SF23">
    <property type="entry name" value="PROTEASE DO-LIKE 5, CHLOROPLASTIC"/>
    <property type="match status" value="1"/>
</dbReference>
<keyword evidence="1" id="KW-0472">Membrane</keyword>
<organism evidence="2 3">
    <name type="scientific">Candidatus Electrothrix aarhusensis</name>
    <dbReference type="NCBI Taxonomy" id="1859131"/>
    <lineage>
        <taxon>Bacteria</taxon>
        <taxon>Pseudomonadati</taxon>
        <taxon>Thermodesulfobacteriota</taxon>
        <taxon>Desulfobulbia</taxon>
        <taxon>Desulfobulbales</taxon>
        <taxon>Desulfobulbaceae</taxon>
        <taxon>Candidatus Electrothrix</taxon>
    </lineage>
</organism>
<keyword evidence="1" id="KW-0812">Transmembrane</keyword>
<dbReference type="EMBL" id="MTKO01000081">
    <property type="protein sequence ID" value="RWX45222.1"/>
    <property type="molecule type" value="Genomic_DNA"/>
</dbReference>
<keyword evidence="1" id="KW-1133">Transmembrane helix</keyword>
<dbReference type="Proteomes" id="UP000287853">
    <property type="component" value="Unassembled WGS sequence"/>
</dbReference>
<dbReference type="SUPFAM" id="SSF50494">
    <property type="entry name" value="Trypsin-like serine proteases"/>
    <property type="match status" value="1"/>
</dbReference>
<name>A0A444IWP9_9BACT</name>
<proteinExistence type="predicted"/>
<gene>
    <name evidence="2" type="ORF">H206_02790</name>
</gene>
<dbReference type="Pfam" id="PF13365">
    <property type="entry name" value="Trypsin_2"/>
    <property type="match status" value="1"/>
</dbReference>
<sequence length="337" mass="37255">MSGSAKELPFSNIGNYIQLLGLLLAFGVIGSSYMKKERIGPYSAAQAPDDLTGSLRQELSRAAGLAGLDPRTVLSTVEQVRPVIVSVKTPWGRGAGFFIKKSFIITSKQVVEPDSEKLAVLQEQVQRNRQLLDFEEEKLSSYRARFKKVGRGSSRDGLKLLILERERYLVNFKVRQEKDELRLTEQQRALKHPALKIGLSDGSEQSASLVQMSQNYDLALLTVTSVQNNFVLEPSPSGSFRLGDPIFVFGDSAGSEKNVIAGNFIPGNFSGYRRVGVFNQMFLQIDVEIPLNKSGGPVLDATGYVRGIATRTERNGKNVGFAIPIERVFYEFTAVLR</sequence>
<keyword evidence="3" id="KW-1185">Reference proteome</keyword>
<reference evidence="2 3" key="1">
    <citation type="submission" date="2017-01" db="EMBL/GenBank/DDBJ databases">
        <title>The cable genome- insights into the physiology and evolution of filamentous bacteria capable of sulfide oxidation via long distance electron transfer.</title>
        <authorList>
            <person name="Schreiber L."/>
            <person name="Bjerg J.T."/>
            <person name="Boggild A."/>
            <person name="Van De Vossenberg J."/>
            <person name="Meysman F."/>
            <person name="Nielsen L.P."/>
            <person name="Schramm A."/>
            <person name="Kjeldsen K.U."/>
        </authorList>
    </citation>
    <scope>NUCLEOTIDE SEQUENCE [LARGE SCALE GENOMIC DNA]</scope>
    <source>
        <strain evidence="2">MCF</strain>
    </source>
</reference>
<dbReference type="PANTHER" id="PTHR43019">
    <property type="entry name" value="SERINE ENDOPROTEASE DEGS"/>
    <property type="match status" value="1"/>
</dbReference>
<dbReference type="Gene3D" id="2.40.10.10">
    <property type="entry name" value="Trypsin-like serine proteases"/>
    <property type="match status" value="2"/>
</dbReference>
<dbReference type="InterPro" id="IPR009003">
    <property type="entry name" value="Peptidase_S1_PA"/>
</dbReference>
<evidence type="ECO:0000256" key="1">
    <source>
        <dbReference type="SAM" id="Phobius"/>
    </source>
</evidence>
<dbReference type="AlphaFoldDB" id="A0A444IWP9"/>
<evidence type="ECO:0000313" key="2">
    <source>
        <dbReference type="EMBL" id="RWX45222.1"/>
    </source>
</evidence>
<comment type="caution">
    <text evidence="2">The sequence shown here is derived from an EMBL/GenBank/DDBJ whole genome shotgun (WGS) entry which is preliminary data.</text>
</comment>
<accession>A0A444IWP9</accession>